<dbReference type="GO" id="GO:0004359">
    <property type="term" value="F:glutaminase activity"/>
    <property type="evidence" value="ECO:0007669"/>
    <property type="project" value="InterPro"/>
</dbReference>
<dbReference type="NCBIfam" id="TIGR00552">
    <property type="entry name" value="nadE"/>
    <property type="match status" value="1"/>
</dbReference>
<dbReference type="Gene3D" id="3.40.50.620">
    <property type="entry name" value="HUPs"/>
    <property type="match status" value="1"/>
</dbReference>
<evidence type="ECO:0000256" key="6">
    <source>
        <dbReference type="RuleBase" id="RU003811"/>
    </source>
</evidence>
<dbReference type="GO" id="GO:0005524">
    <property type="term" value="F:ATP binding"/>
    <property type="evidence" value="ECO:0007669"/>
    <property type="project" value="UniProtKB-KW"/>
</dbReference>
<dbReference type="KEGG" id="mdv:C5Q96_02140"/>
<dbReference type="PANTHER" id="PTHR23090">
    <property type="entry name" value="NH 3 /GLUTAMINE-DEPENDENT NAD + SYNTHETASE"/>
    <property type="match status" value="1"/>
</dbReference>
<evidence type="ECO:0000313" key="9">
    <source>
        <dbReference type="EMBL" id="AVM48930.1"/>
    </source>
</evidence>
<dbReference type="InterPro" id="IPR014729">
    <property type="entry name" value="Rossmann-like_a/b/a_fold"/>
</dbReference>
<dbReference type="GO" id="GO:0009435">
    <property type="term" value="P:NAD+ biosynthetic process"/>
    <property type="evidence" value="ECO:0007669"/>
    <property type="project" value="UniProtKB-UniPathway"/>
</dbReference>
<protein>
    <recommendedName>
        <fullName evidence="7">NH(3)-dependent NAD(+) synthetase</fullName>
        <ecNumber evidence="7">6.3.1.5</ecNumber>
    </recommendedName>
</protein>
<dbReference type="CDD" id="cd00553">
    <property type="entry name" value="NAD_synthase"/>
    <property type="match status" value="1"/>
</dbReference>
<evidence type="ECO:0000256" key="1">
    <source>
        <dbReference type="ARBA" id="ARBA00004790"/>
    </source>
</evidence>
<evidence type="ECO:0000256" key="3">
    <source>
        <dbReference type="ARBA" id="ARBA00022741"/>
    </source>
</evidence>
<sequence>MEYRFDAEKTKHELVTWIRQFFDENGPGCNAVLGISGGKDSSIAAALCVEALGRDRVIGVLMPNGEQADIEMARLLVNHLGIRSIEINIKSAVDGVLNGIESGEKNGLNLEISKQTKENLPPRIRMSTVYAISQSMNGRVVNTCNLSEDWVGYSTRYGDSVGDFSPMSNLTVTEVKQIGRLLELPDVLIDKVPIDGLCGKTDEDNLGFTYEMLDVYIRTGEITDLEKKEIIDRKHVQNLFKLKLMPMFDPKIDTI</sequence>
<dbReference type="EMBL" id="CP027228">
    <property type="protein sequence ID" value="AVM48930.1"/>
    <property type="molecule type" value="Genomic_DNA"/>
</dbReference>
<dbReference type="GO" id="GO:0003952">
    <property type="term" value="F:NAD+ synthase (glutamine-hydrolyzing) activity"/>
    <property type="evidence" value="ECO:0007669"/>
    <property type="project" value="InterPro"/>
</dbReference>
<proteinExistence type="inferred from homology"/>
<dbReference type="Pfam" id="PF02540">
    <property type="entry name" value="NAD_synthase"/>
    <property type="match status" value="1"/>
</dbReference>
<dbReference type="InterPro" id="IPR022310">
    <property type="entry name" value="NAD/GMP_synthase"/>
</dbReference>
<comment type="similarity">
    <text evidence="6">Belongs to the NAD synthetase family.</text>
</comment>
<dbReference type="InterPro" id="IPR003694">
    <property type="entry name" value="NAD_synthase"/>
</dbReference>
<evidence type="ECO:0000256" key="2">
    <source>
        <dbReference type="ARBA" id="ARBA00022598"/>
    </source>
</evidence>
<dbReference type="AlphaFoldDB" id="A0A2S0L6L3"/>
<dbReference type="OrthoDB" id="9803818at2"/>
<dbReference type="UniPathway" id="UPA00253">
    <property type="reaction ID" value="UER00333"/>
</dbReference>
<dbReference type="PANTHER" id="PTHR23090:SF7">
    <property type="entry name" value="NH(3)-DEPENDENT NAD(+) SYNTHETASE"/>
    <property type="match status" value="1"/>
</dbReference>
<dbReference type="SUPFAM" id="SSF52402">
    <property type="entry name" value="Adenine nucleotide alpha hydrolases-like"/>
    <property type="match status" value="1"/>
</dbReference>
<comment type="pathway">
    <text evidence="1">Cofactor biosynthesis; NAD(+) biosynthesis.</text>
</comment>
<keyword evidence="10" id="KW-1185">Reference proteome</keyword>
<dbReference type="EC" id="6.3.1.5" evidence="7"/>
<keyword evidence="5 6" id="KW-0520">NAD</keyword>
<name>A0A2S0L6L3_9FIRM</name>
<keyword evidence="2 6" id="KW-0436">Ligase</keyword>
<feature type="domain" description="NAD/GMP synthase" evidence="8">
    <location>
        <begin position="13"/>
        <end position="238"/>
    </location>
</feature>
<comment type="catalytic activity">
    <reaction evidence="7">
        <text>deamido-NAD(+) + NH4(+) + ATP = AMP + diphosphate + NAD(+) + H(+)</text>
        <dbReference type="Rhea" id="RHEA:21188"/>
        <dbReference type="ChEBI" id="CHEBI:15378"/>
        <dbReference type="ChEBI" id="CHEBI:28938"/>
        <dbReference type="ChEBI" id="CHEBI:30616"/>
        <dbReference type="ChEBI" id="CHEBI:33019"/>
        <dbReference type="ChEBI" id="CHEBI:57540"/>
        <dbReference type="ChEBI" id="CHEBI:58437"/>
        <dbReference type="ChEBI" id="CHEBI:456215"/>
        <dbReference type="EC" id="6.3.1.5"/>
    </reaction>
</comment>
<evidence type="ECO:0000256" key="4">
    <source>
        <dbReference type="ARBA" id="ARBA00022840"/>
    </source>
</evidence>
<keyword evidence="4 6" id="KW-0067">ATP-binding</keyword>
<evidence type="ECO:0000259" key="8">
    <source>
        <dbReference type="Pfam" id="PF02540"/>
    </source>
</evidence>
<evidence type="ECO:0000313" key="10">
    <source>
        <dbReference type="Proteomes" id="UP000237883"/>
    </source>
</evidence>
<dbReference type="GO" id="GO:0008795">
    <property type="term" value="F:NAD+ synthase activity"/>
    <property type="evidence" value="ECO:0007669"/>
    <property type="project" value="UniProtKB-EC"/>
</dbReference>
<reference evidence="10" key="1">
    <citation type="submission" date="2018-02" db="EMBL/GenBank/DDBJ databases">
        <authorList>
            <person name="Holder M.E."/>
            <person name="Ajami N.J."/>
            <person name="Petrosino J.F."/>
        </authorList>
    </citation>
    <scope>NUCLEOTIDE SEQUENCE [LARGE SCALE GENOMIC DNA]</scope>
    <source>
        <strain evidence="10">CCUG 47132</strain>
    </source>
</reference>
<dbReference type="Proteomes" id="UP000237883">
    <property type="component" value="Chromosome"/>
</dbReference>
<dbReference type="GO" id="GO:0005737">
    <property type="term" value="C:cytoplasm"/>
    <property type="evidence" value="ECO:0007669"/>
    <property type="project" value="InterPro"/>
</dbReference>
<keyword evidence="3 6" id="KW-0547">Nucleotide-binding</keyword>
<accession>A0A2S0L6L3</accession>
<evidence type="ECO:0000256" key="5">
    <source>
        <dbReference type="ARBA" id="ARBA00023027"/>
    </source>
</evidence>
<evidence type="ECO:0000256" key="7">
    <source>
        <dbReference type="RuleBase" id="RU003812"/>
    </source>
</evidence>
<gene>
    <name evidence="9" type="primary">nadE</name>
    <name evidence="9" type="ORF">C5Q96_02140</name>
</gene>
<organism evidence="9 10">
    <name type="scientific">Mogibacterium diversum</name>
    <dbReference type="NCBI Taxonomy" id="114527"/>
    <lineage>
        <taxon>Bacteria</taxon>
        <taxon>Bacillati</taxon>
        <taxon>Bacillota</taxon>
        <taxon>Clostridia</taxon>
        <taxon>Peptostreptococcales</taxon>
        <taxon>Anaerovoracaceae</taxon>
        <taxon>Mogibacterium</taxon>
    </lineage>
</organism>